<keyword evidence="3" id="KW-1185">Reference proteome</keyword>
<gene>
    <name evidence="2" type="ORF">Agub_g15463</name>
</gene>
<feature type="region of interest" description="Disordered" evidence="1">
    <location>
        <begin position="426"/>
        <end position="446"/>
    </location>
</feature>
<feature type="compositionally biased region" description="Basic and acidic residues" evidence="1">
    <location>
        <begin position="427"/>
        <end position="446"/>
    </location>
</feature>
<dbReference type="GO" id="GO:1901259">
    <property type="term" value="P:chloroplast rRNA processing"/>
    <property type="evidence" value="ECO:0007669"/>
    <property type="project" value="TreeGrafter"/>
</dbReference>
<protein>
    <submittedName>
        <fullName evidence="2">Uncharacterized protein</fullName>
    </submittedName>
</protein>
<dbReference type="EMBL" id="BMAR01000073">
    <property type="protein sequence ID" value="GFR52837.1"/>
    <property type="molecule type" value="Genomic_DNA"/>
</dbReference>
<reference evidence="2 3" key="1">
    <citation type="journal article" date="2021" name="Sci. Rep.">
        <title>Genome sequencing of the multicellular alga Astrephomene provides insights into convergent evolution of germ-soma differentiation.</title>
        <authorList>
            <person name="Yamashita S."/>
            <person name="Yamamoto K."/>
            <person name="Matsuzaki R."/>
            <person name="Suzuki S."/>
            <person name="Yamaguchi H."/>
            <person name="Hirooka S."/>
            <person name="Minakuchi Y."/>
            <person name="Miyagishima S."/>
            <person name="Kawachi M."/>
            <person name="Toyoda A."/>
            <person name="Nozaki H."/>
        </authorList>
    </citation>
    <scope>NUCLEOTIDE SEQUENCE [LARGE SCALE GENOMIC DNA]</scope>
    <source>
        <strain evidence="2 3">NIES-4017</strain>
    </source>
</reference>
<proteinExistence type="predicted"/>
<dbReference type="GO" id="GO:0003723">
    <property type="term" value="F:RNA binding"/>
    <property type="evidence" value="ECO:0007669"/>
    <property type="project" value="TreeGrafter"/>
</dbReference>
<dbReference type="Proteomes" id="UP001054857">
    <property type="component" value="Unassembled WGS sequence"/>
</dbReference>
<organism evidence="2 3">
    <name type="scientific">Astrephomene gubernaculifera</name>
    <dbReference type="NCBI Taxonomy" id="47775"/>
    <lineage>
        <taxon>Eukaryota</taxon>
        <taxon>Viridiplantae</taxon>
        <taxon>Chlorophyta</taxon>
        <taxon>core chlorophytes</taxon>
        <taxon>Chlorophyceae</taxon>
        <taxon>CS clade</taxon>
        <taxon>Chlamydomonadales</taxon>
        <taxon>Astrephomenaceae</taxon>
        <taxon>Astrephomene</taxon>
    </lineage>
</organism>
<dbReference type="GO" id="GO:0009507">
    <property type="term" value="C:chloroplast"/>
    <property type="evidence" value="ECO:0007669"/>
    <property type="project" value="GOC"/>
</dbReference>
<dbReference type="GO" id="GO:0044528">
    <property type="term" value="P:regulation of mitochondrial mRNA stability"/>
    <property type="evidence" value="ECO:0007669"/>
    <property type="project" value="TreeGrafter"/>
</dbReference>
<dbReference type="GO" id="GO:0000963">
    <property type="term" value="P:mitochondrial RNA processing"/>
    <property type="evidence" value="ECO:0007669"/>
    <property type="project" value="TreeGrafter"/>
</dbReference>
<dbReference type="GO" id="GO:0035770">
    <property type="term" value="C:ribonucleoprotein granule"/>
    <property type="evidence" value="ECO:0007669"/>
    <property type="project" value="TreeGrafter"/>
</dbReference>
<comment type="caution">
    <text evidence="2">The sequence shown here is derived from an EMBL/GenBank/DDBJ whole genome shotgun (WGS) entry which is preliminary data.</text>
</comment>
<evidence type="ECO:0000313" key="2">
    <source>
        <dbReference type="EMBL" id="GFR52837.1"/>
    </source>
</evidence>
<dbReference type="PANTHER" id="PTHR21228">
    <property type="entry name" value="FAST LEU-RICH DOMAIN-CONTAINING"/>
    <property type="match status" value="1"/>
</dbReference>
<dbReference type="InterPro" id="IPR050870">
    <property type="entry name" value="FAST_kinase"/>
</dbReference>
<feature type="non-terminal residue" evidence="2">
    <location>
        <position position="446"/>
    </location>
</feature>
<evidence type="ECO:0000313" key="3">
    <source>
        <dbReference type="Proteomes" id="UP001054857"/>
    </source>
</evidence>
<accession>A0AAD3HU00</accession>
<dbReference type="GO" id="GO:0005759">
    <property type="term" value="C:mitochondrial matrix"/>
    <property type="evidence" value="ECO:0007669"/>
    <property type="project" value="TreeGrafter"/>
</dbReference>
<sequence length="446" mass="48319">EVVRQLDAADVLPSYGWQTALAAAMSERLQDPVAADAVPSQELSNTLFLLAILNYRPSYSWTSTAAAALQPRLLTLTATQLTNAFWALAKFGYRVEGAASPSTWSVSAVQAVQLQLPSLQPHQLSYCLGSLQRLGCYVSSAVLDEMLAAAAEQMSYYPPSDLVLLLITVCRLRHVPSYSFTEAVTERLRPHLLAASAAEADKDAVGDSAVRREAVGDVTESVAPTPPSELIISPLTCQELASVAYALAKLHSRPESEWMRVFMSTCEARLAHFSADLLATLLWAVGELGQVPSPAWLSAFLSASRSRLSDFAPPDLVSVLSSLAALRCAPPAEWLAEALTLLGARVGGLDGEGVTALLKALVDLDARVSNSQWYDALCDQVYGYLPLLPPRCLAELLTSLAALGHTPQPPWLARCAQQVAARSLMLPRREQQQQQQEREREQQERG</sequence>
<dbReference type="AlphaFoldDB" id="A0AAD3HU00"/>
<dbReference type="PANTHER" id="PTHR21228:SF40">
    <property type="entry name" value="LD45607P"/>
    <property type="match status" value="1"/>
</dbReference>
<evidence type="ECO:0000256" key="1">
    <source>
        <dbReference type="SAM" id="MobiDB-lite"/>
    </source>
</evidence>
<name>A0AAD3HU00_9CHLO</name>
<feature type="non-terminal residue" evidence="2">
    <location>
        <position position="1"/>
    </location>
</feature>